<dbReference type="AlphaFoldDB" id="A0A542YMD3"/>
<feature type="compositionally biased region" description="Pro residues" evidence="5">
    <location>
        <begin position="7"/>
        <end position="16"/>
    </location>
</feature>
<feature type="region of interest" description="Disordered" evidence="5">
    <location>
        <begin position="1"/>
        <end position="23"/>
    </location>
</feature>
<sequence>MSVPSWVPRPPLPPPTHTAVELDPGLQPERTSLAWSRTWLAMVTVSAVFLRWLPHYGPSMVLIPALTLLAAVGIALTQRYRTHRDVLGIRDEVGVADPWPPLLLLVLVLLIGAAGVWFVLQAP</sequence>
<dbReference type="Pfam" id="PF02656">
    <property type="entry name" value="DUF202"/>
    <property type="match status" value="1"/>
</dbReference>
<feature type="domain" description="DUF202" evidence="7">
    <location>
        <begin position="23"/>
        <end position="84"/>
    </location>
</feature>
<keyword evidence="3 6" id="KW-1133">Transmembrane helix</keyword>
<name>A0A542YMD3_9MICO</name>
<evidence type="ECO:0000313" key="9">
    <source>
        <dbReference type="Proteomes" id="UP000319516"/>
    </source>
</evidence>
<evidence type="ECO:0000256" key="2">
    <source>
        <dbReference type="ARBA" id="ARBA00022692"/>
    </source>
</evidence>
<evidence type="ECO:0000256" key="6">
    <source>
        <dbReference type="SAM" id="Phobius"/>
    </source>
</evidence>
<keyword evidence="2 6" id="KW-0812">Transmembrane</keyword>
<evidence type="ECO:0000256" key="3">
    <source>
        <dbReference type="ARBA" id="ARBA00022989"/>
    </source>
</evidence>
<evidence type="ECO:0000256" key="4">
    <source>
        <dbReference type="ARBA" id="ARBA00023136"/>
    </source>
</evidence>
<keyword evidence="9" id="KW-1185">Reference proteome</keyword>
<dbReference type="OrthoDB" id="3701077at2"/>
<protein>
    <submittedName>
        <fullName evidence="8">Uncharacterized protein DUF202</fullName>
    </submittedName>
</protein>
<evidence type="ECO:0000313" key="8">
    <source>
        <dbReference type="EMBL" id="TQL49248.1"/>
    </source>
</evidence>
<accession>A0A542YMD3</accession>
<feature type="transmembrane region" description="Helical" evidence="6">
    <location>
        <begin position="100"/>
        <end position="120"/>
    </location>
</feature>
<dbReference type="Proteomes" id="UP000319516">
    <property type="component" value="Unassembled WGS sequence"/>
</dbReference>
<feature type="transmembrane region" description="Helical" evidence="6">
    <location>
        <begin position="60"/>
        <end position="80"/>
    </location>
</feature>
<comment type="caution">
    <text evidence="8">The sequence shown here is derived from an EMBL/GenBank/DDBJ whole genome shotgun (WGS) entry which is preliminary data.</text>
</comment>
<evidence type="ECO:0000256" key="5">
    <source>
        <dbReference type="SAM" id="MobiDB-lite"/>
    </source>
</evidence>
<keyword evidence="4 6" id="KW-0472">Membrane</keyword>
<dbReference type="GO" id="GO:0012505">
    <property type="term" value="C:endomembrane system"/>
    <property type="evidence" value="ECO:0007669"/>
    <property type="project" value="UniProtKB-SubCell"/>
</dbReference>
<gene>
    <name evidence="8" type="ORF">FB467_0313</name>
</gene>
<dbReference type="EMBL" id="VFOP01000001">
    <property type="protein sequence ID" value="TQL49248.1"/>
    <property type="molecule type" value="Genomic_DNA"/>
</dbReference>
<proteinExistence type="predicted"/>
<evidence type="ECO:0000256" key="1">
    <source>
        <dbReference type="ARBA" id="ARBA00004127"/>
    </source>
</evidence>
<organism evidence="8 9">
    <name type="scientific">Ornithinicoccus hortensis</name>
    <dbReference type="NCBI Taxonomy" id="82346"/>
    <lineage>
        <taxon>Bacteria</taxon>
        <taxon>Bacillati</taxon>
        <taxon>Actinomycetota</taxon>
        <taxon>Actinomycetes</taxon>
        <taxon>Micrococcales</taxon>
        <taxon>Intrasporangiaceae</taxon>
        <taxon>Ornithinicoccus</taxon>
    </lineage>
</organism>
<evidence type="ECO:0000259" key="7">
    <source>
        <dbReference type="Pfam" id="PF02656"/>
    </source>
</evidence>
<comment type="subcellular location">
    <subcellularLocation>
        <location evidence="1">Endomembrane system</location>
        <topology evidence="1">Multi-pass membrane protein</topology>
    </subcellularLocation>
</comment>
<reference evidence="8 9" key="1">
    <citation type="submission" date="2019-06" db="EMBL/GenBank/DDBJ databases">
        <title>Sequencing the genomes of 1000 actinobacteria strains.</title>
        <authorList>
            <person name="Klenk H.-P."/>
        </authorList>
    </citation>
    <scope>NUCLEOTIDE SEQUENCE [LARGE SCALE GENOMIC DNA]</scope>
    <source>
        <strain evidence="8 9">DSM 12335</strain>
    </source>
</reference>
<dbReference type="RefSeq" id="WP_141783525.1">
    <property type="nucleotide sequence ID" value="NZ_BAAAIK010000003.1"/>
</dbReference>
<dbReference type="InterPro" id="IPR003807">
    <property type="entry name" value="DUF202"/>
</dbReference>